<gene>
    <name evidence="3" type="ORF">ATC1_11256</name>
</gene>
<protein>
    <submittedName>
        <fullName evidence="3">CAAX protease self-immunity</fullName>
    </submittedName>
</protein>
<feature type="transmembrane region" description="Helical" evidence="1">
    <location>
        <begin position="36"/>
        <end position="54"/>
    </location>
</feature>
<dbReference type="InterPro" id="IPR003675">
    <property type="entry name" value="Rce1/LyrA-like_dom"/>
</dbReference>
<sequence length="304" mass="34277">MKRVSIFLIITFVLTWTVEFFMWKNGGLENPATQMLLTGVMMIPAFSVLLTKWFTKESFHLKPLRLEFKKYFRYYLIAWLGPFFLIIIGTALYFLIFRSNFDPELTLLRKSMQAAQTQQPIEITSQMLITTILIQSLISMIFAPVLNIFPTLGEEIGWRGYLLPKLDSQMNRRMAVLLTGIIWGLWHAPIIAMGHNYGKEYAGYPFWGILAMIVFCVFVGSFFSWLTFHVHNPVPAAIAHGALNGFASIGLIFIKNAPSVFVGPFPTGIIGGIGFVIVGIWCWLKIGKAGVEKAADTEIDSSMA</sequence>
<dbReference type="InterPro" id="IPR042150">
    <property type="entry name" value="MmRce1-like"/>
</dbReference>
<keyword evidence="1" id="KW-0472">Membrane</keyword>
<evidence type="ECO:0000313" key="3">
    <source>
        <dbReference type="EMBL" id="GAP39328.1"/>
    </source>
</evidence>
<dbReference type="AlphaFoldDB" id="A0A0K8P9I9"/>
<proteinExistence type="predicted"/>
<organism evidence="3">
    <name type="scientific">Flexilinea flocculi</name>
    <dbReference type="NCBI Taxonomy" id="1678840"/>
    <lineage>
        <taxon>Bacteria</taxon>
        <taxon>Bacillati</taxon>
        <taxon>Chloroflexota</taxon>
        <taxon>Anaerolineae</taxon>
        <taxon>Anaerolineales</taxon>
        <taxon>Anaerolineaceae</taxon>
        <taxon>Flexilinea</taxon>
    </lineage>
</organism>
<dbReference type="GO" id="GO:0006508">
    <property type="term" value="P:proteolysis"/>
    <property type="evidence" value="ECO:0007669"/>
    <property type="project" value="UniProtKB-KW"/>
</dbReference>
<evidence type="ECO:0000256" key="1">
    <source>
        <dbReference type="SAM" id="Phobius"/>
    </source>
</evidence>
<dbReference type="Proteomes" id="UP000053370">
    <property type="component" value="Unassembled WGS sequence"/>
</dbReference>
<dbReference type="PANTHER" id="PTHR35797">
    <property type="entry name" value="PROTEASE-RELATED"/>
    <property type="match status" value="1"/>
</dbReference>
<dbReference type="Pfam" id="PF02517">
    <property type="entry name" value="Rce1-like"/>
    <property type="match status" value="1"/>
</dbReference>
<feature type="transmembrane region" description="Helical" evidence="1">
    <location>
        <begin position="132"/>
        <end position="153"/>
    </location>
</feature>
<feature type="transmembrane region" description="Helical" evidence="1">
    <location>
        <begin position="234"/>
        <end position="254"/>
    </location>
</feature>
<dbReference type="RefSeq" id="WP_062277423.1">
    <property type="nucleotide sequence ID" value="NZ_DF968179.1"/>
</dbReference>
<feature type="transmembrane region" description="Helical" evidence="1">
    <location>
        <begin position="204"/>
        <end position="227"/>
    </location>
</feature>
<accession>A0A0K8P9I9</accession>
<dbReference type="STRING" id="1678840.ATC1_11256"/>
<evidence type="ECO:0000259" key="2">
    <source>
        <dbReference type="Pfam" id="PF02517"/>
    </source>
</evidence>
<keyword evidence="1" id="KW-1133">Transmembrane helix</keyword>
<evidence type="ECO:0000313" key="4">
    <source>
        <dbReference type="Proteomes" id="UP000053370"/>
    </source>
</evidence>
<feature type="transmembrane region" description="Helical" evidence="1">
    <location>
        <begin position="174"/>
        <end position="192"/>
    </location>
</feature>
<feature type="transmembrane region" description="Helical" evidence="1">
    <location>
        <begin position="260"/>
        <end position="284"/>
    </location>
</feature>
<keyword evidence="3" id="KW-0645">Protease</keyword>
<dbReference type="GO" id="GO:0080120">
    <property type="term" value="P:CAAX-box protein maturation"/>
    <property type="evidence" value="ECO:0007669"/>
    <property type="project" value="UniProtKB-ARBA"/>
</dbReference>
<feature type="transmembrane region" description="Helical" evidence="1">
    <location>
        <begin position="74"/>
        <end position="96"/>
    </location>
</feature>
<reference evidence="3" key="1">
    <citation type="journal article" date="2015" name="Genome Announc.">
        <title>Draft Genome Sequence of Anaerolineae Strain TC1, a Novel Isolate from a Methanogenic Wastewater Treatment System.</title>
        <authorList>
            <person name="Matsuura N."/>
            <person name="Tourlousse D.M."/>
            <person name="Sun L."/>
            <person name="Toyonaga M."/>
            <person name="Kuroda K."/>
            <person name="Ohashi A."/>
            <person name="Cruz R."/>
            <person name="Yamaguchi T."/>
            <person name="Sekiguchi Y."/>
        </authorList>
    </citation>
    <scope>NUCLEOTIDE SEQUENCE [LARGE SCALE GENOMIC DNA]</scope>
    <source>
        <strain evidence="3">TC1</strain>
    </source>
</reference>
<dbReference type="EMBL" id="DF968179">
    <property type="protein sequence ID" value="GAP39328.1"/>
    <property type="molecule type" value="Genomic_DNA"/>
</dbReference>
<keyword evidence="1" id="KW-0812">Transmembrane</keyword>
<feature type="domain" description="CAAX prenyl protease 2/Lysostaphin resistance protein A-like" evidence="2">
    <location>
        <begin position="140"/>
        <end position="245"/>
    </location>
</feature>
<dbReference type="GO" id="GO:0004175">
    <property type="term" value="F:endopeptidase activity"/>
    <property type="evidence" value="ECO:0007669"/>
    <property type="project" value="UniProtKB-ARBA"/>
</dbReference>
<dbReference type="PANTHER" id="PTHR35797:SF1">
    <property type="entry name" value="PROTEASE"/>
    <property type="match status" value="1"/>
</dbReference>
<keyword evidence="3" id="KW-0378">Hydrolase</keyword>
<keyword evidence="4" id="KW-1185">Reference proteome</keyword>
<name>A0A0K8P9I9_9CHLR</name>